<dbReference type="PATRIC" id="fig|1324957.4.peg.187"/>
<dbReference type="InterPro" id="IPR013830">
    <property type="entry name" value="SGNH_hydro"/>
</dbReference>
<evidence type="ECO:0000259" key="1">
    <source>
        <dbReference type="Pfam" id="PF14606"/>
    </source>
</evidence>
<protein>
    <recommendedName>
        <fullName evidence="1">SGNH hydrolase-type esterase domain-containing protein</fullName>
    </recommendedName>
</protein>
<dbReference type="SUPFAM" id="SSF52266">
    <property type="entry name" value="SGNH hydrolase"/>
    <property type="match status" value="1"/>
</dbReference>
<dbReference type="Proteomes" id="UP000017840">
    <property type="component" value="Unassembled WGS sequence"/>
</dbReference>
<evidence type="ECO:0000313" key="2">
    <source>
        <dbReference type="EMBL" id="ESP90075.1"/>
    </source>
</evidence>
<organism evidence="2 3">
    <name type="scientific">Candidatus Halobonum tyrrellensis G22</name>
    <dbReference type="NCBI Taxonomy" id="1324957"/>
    <lineage>
        <taxon>Archaea</taxon>
        <taxon>Methanobacteriati</taxon>
        <taxon>Methanobacteriota</taxon>
        <taxon>Stenosarchaea group</taxon>
        <taxon>Halobacteria</taxon>
        <taxon>Halobacteriales</taxon>
        <taxon>Haloferacaceae</taxon>
        <taxon>Candidatus Halobonum</taxon>
    </lineage>
</organism>
<keyword evidence="3" id="KW-1185">Reference proteome</keyword>
<evidence type="ECO:0000313" key="3">
    <source>
        <dbReference type="Proteomes" id="UP000017840"/>
    </source>
</evidence>
<comment type="caution">
    <text evidence="2">The sequence shown here is derived from an EMBL/GenBank/DDBJ whole genome shotgun (WGS) entry which is preliminary data.</text>
</comment>
<dbReference type="Pfam" id="PF14606">
    <property type="entry name" value="Lipase_GDSL_3"/>
    <property type="match status" value="1"/>
</dbReference>
<dbReference type="STRING" id="1324957.K933_00892"/>
<gene>
    <name evidence="2" type="ORF">K933_00892</name>
</gene>
<dbReference type="AlphaFoldDB" id="V4HH52"/>
<dbReference type="EMBL" id="ASGZ01000002">
    <property type="protein sequence ID" value="ESP90075.1"/>
    <property type="molecule type" value="Genomic_DNA"/>
</dbReference>
<reference evidence="2 3" key="1">
    <citation type="journal article" date="2013" name="Genome Announc.">
        <title>Draft Genome Sequence of 'Candidatus Halobonum tyrrellensis' Strain G22, Isolated from the Hypersaline Waters of Lake Tyrrell, Australia.</title>
        <authorList>
            <person name="Ugalde J.A."/>
            <person name="Narasingarao P."/>
            <person name="Kuo S."/>
            <person name="Podell S."/>
            <person name="Allen E.E."/>
        </authorList>
    </citation>
    <scope>NUCLEOTIDE SEQUENCE [LARGE SCALE GENOMIC DNA]</scope>
    <source>
        <strain evidence="2 3">G22</strain>
    </source>
</reference>
<accession>V4HH52</accession>
<dbReference type="RefSeq" id="WP_023392779.1">
    <property type="nucleotide sequence ID" value="NZ_ASGZ01000002.1"/>
</dbReference>
<dbReference type="InterPro" id="IPR036514">
    <property type="entry name" value="SGNH_hydro_sf"/>
</dbReference>
<sequence length="337" mass="36414">MRYDDRATLHNVAETVETDEGLALARVPRAVRADLNEQARDNYRRPSGVEIRLVAEGDARVTLSCPDGECEVTPFWGPFQTGPDERVTVGAEPTTVEVSFPDRLADLESDAVDEASVSPRVCRLVLRGNPTLLRGIEGETRPPRAAELPDRTYLAYGTSITQGAVATDHPSTYVAETARRVNADLLNLGTGGSAFCEPAIADYIAGRDDWDVATLAVSVNMLAEGFTAAEFRERAVYLLETVAGENPDRPVLAVTLFPVYPDVCSGYDDEWEATPDEYRTALREVVADSPHANVHLAEGEELLDDVAGLSPDLVHPTDRGMGVVAGNLAPRLAALLE</sequence>
<name>V4HH52_9EURY</name>
<feature type="domain" description="SGNH hydrolase-type esterase" evidence="1">
    <location>
        <begin position="154"/>
        <end position="330"/>
    </location>
</feature>
<proteinExistence type="predicted"/>
<dbReference type="eggNOG" id="arCOG10209">
    <property type="taxonomic scope" value="Archaea"/>
</dbReference>
<dbReference type="Gene3D" id="3.40.50.1110">
    <property type="entry name" value="SGNH hydrolase"/>
    <property type="match status" value="1"/>
</dbReference>